<dbReference type="EMBL" id="LAZR01022118">
    <property type="protein sequence ID" value="KKL82982.1"/>
    <property type="molecule type" value="Genomic_DNA"/>
</dbReference>
<dbReference type="InterPro" id="IPR010330">
    <property type="entry name" value="CoiA_nuc"/>
</dbReference>
<dbReference type="Pfam" id="PF06054">
    <property type="entry name" value="CoiA_nuc"/>
    <property type="match status" value="1"/>
</dbReference>
<comment type="caution">
    <text evidence="2">The sequence shown here is derived from an EMBL/GenBank/DDBJ whole genome shotgun (WGS) entry which is preliminary data.</text>
</comment>
<accession>A0A0F9I6C6</accession>
<reference evidence="2" key="1">
    <citation type="journal article" date="2015" name="Nature">
        <title>Complex archaea that bridge the gap between prokaryotes and eukaryotes.</title>
        <authorList>
            <person name="Spang A."/>
            <person name="Saw J.H."/>
            <person name="Jorgensen S.L."/>
            <person name="Zaremba-Niedzwiedzka K."/>
            <person name="Martijn J."/>
            <person name="Lind A.E."/>
            <person name="van Eijk R."/>
            <person name="Schleper C."/>
            <person name="Guy L."/>
            <person name="Ettema T.J."/>
        </authorList>
    </citation>
    <scope>NUCLEOTIDE SEQUENCE</scope>
</reference>
<organism evidence="2">
    <name type="scientific">marine sediment metagenome</name>
    <dbReference type="NCBI Taxonomy" id="412755"/>
    <lineage>
        <taxon>unclassified sequences</taxon>
        <taxon>metagenomes</taxon>
        <taxon>ecological metagenomes</taxon>
    </lineage>
</organism>
<evidence type="ECO:0000313" key="2">
    <source>
        <dbReference type="EMBL" id="KKL82982.1"/>
    </source>
</evidence>
<dbReference type="AlphaFoldDB" id="A0A0F9I6C6"/>
<evidence type="ECO:0000259" key="1">
    <source>
        <dbReference type="Pfam" id="PF06054"/>
    </source>
</evidence>
<name>A0A0F9I6C6_9ZZZZ</name>
<gene>
    <name evidence="2" type="ORF">LCGC14_1979310</name>
</gene>
<protein>
    <recommendedName>
        <fullName evidence="1">Competence protein CoiA nuclease-like domain-containing protein</fullName>
    </recommendedName>
</protein>
<sequence>MICKEEYIAINIESNQVLNVRYRVPKKPQESNWKCKDCGDPVFYNHYYGCFKHHGQKPEGFEPETIEHKTMKDYWYHTFPLFNEVKYRKLEYWFEDQIADVYFELHDGTKVAIECQNSPITSQNLAKRTKKYTSKDIYVLWIFNGMGSCVSEEKYPLNMDKVRVLKEEKRAHNLYGGRIYYMNVKKDIVHEAQYPIHFSPYFENKKLDHNIFGHDKYYRNFQSATVGEIFSYKILCIDYKGYKLARFMDKNVSISCTEQLITCIRNICHKIVDEGEVNNKTEFKVPVNEIIDMVKEEFGFFLPYLILNRSKRIKKVSFEKLLDERYKIQDTLTLKIKDYLLF</sequence>
<feature type="domain" description="Competence protein CoiA nuclease-like" evidence="1">
    <location>
        <begin position="64"/>
        <end position="193"/>
    </location>
</feature>
<proteinExistence type="predicted"/>